<dbReference type="Pfam" id="PF24802">
    <property type="entry name" value="DUF7703"/>
    <property type="match status" value="1"/>
</dbReference>
<dbReference type="EMBL" id="JAPVEB010000002">
    <property type="protein sequence ID" value="KAJ5275571.1"/>
    <property type="molecule type" value="Genomic_DNA"/>
</dbReference>
<evidence type="ECO:0000259" key="1">
    <source>
        <dbReference type="Pfam" id="PF24802"/>
    </source>
</evidence>
<reference evidence="2 3" key="1">
    <citation type="journal article" date="2023" name="IMA Fungus">
        <title>Comparative genomic study of the Penicillium genus elucidates a diverse pangenome and 15 lateral gene transfer events.</title>
        <authorList>
            <person name="Petersen C."/>
            <person name="Sorensen T."/>
            <person name="Nielsen M.R."/>
            <person name="Sondergaard T.E."/>
            <person name="Sorensen J.L."/>
            <person name="Fitzpatrick D.A."/>
            <person name="Frisvad J.C."/>
            <person name="Nielsen K.L."/>
        </authorList>
    </citation>
    <scope>NUCLEOTIDE SEQUENCE [LARGE SCALE GENOMIC DNA]</scope>
    <source>
        <strain evidence="2 3">IBT 3361</strain>
    </source>
</reference>
<evidence type="ECO:0000313" key="3">
    <source>
        <dbReference type="Proteomes" id="UP001220256"/>
    </source>
</evidence>
<dbReference type="InterPro" id="IPR056120">
    <property type="entry name" value="DUF7703"/>
</dbReference>
<comment type="caution">
    <text evidence="2">The sequence shown here is derived from an EMBL/GenBank/DDBJ whole genome shotgun (WGS) entry which is preliminary data.</text>
</comment>
<protein>
    <recommendedName>
        <fullName evidence="1">DUF7703 domain-containing protein</fullName>
    </recommendedName>
</protein>
<gene>
    <name evidence="2" type="ORF">N7505_004116</name>
</gene>
<organism evidence="2 3">
    <name type="scientific">Penicillium chrysogenum</name>
    <name type="common">Penicillium notatum</name>
    <dbReference type="NCBI Taxonomy" id="5076"/>
    <lineage>
        <taxon>Eukaryota</taxon>
        <taxon>Fungi</taxon>
        <taxon>Dikarya</taxon>
        <taxon>Ascomycota</taxon>
        <taxon>Pezizomycotina</taxon>
        <taxon>Eurotiomycetes</taxon>
        <taxon>Eurotiomycetidae</taxon>
        <taxon>Eurotiales</taxon>
        <taxon>Aspergillaceae</taxon>
        <taxon>Penicillium</taxon>
        <taxon>Penicillium chrysogenum species complex</taxon>
    </lineage>
</organism>
<feature type="domain" description="DUF7703" evidence="1">
    <location>
        <begin position="7"/>
        <end position="55"/>
    </location>
</feature>
<accession>A0ABQ8WSY8</accession>
<proteinExistence type="predicted"/>
<sequence length="67" mass="7341">MATFGTMAVLSDASLLSTEYTDNSDVQTTYNKLVYSVKLKMKFTMLNSLLNVIRADPSTTEALNNGT</sequence>
<keyword evidence="3" id="KW-1185">Reference proteome</keyword>
<name>A0ABQ8WSY8_PENCH</name>
<dbReference type="Proteomes" id="UP001220256">
    <property type="component" value="Unassembled WGS sequence"/>
</dbReference>
<evidence type="ECO:0000313" key="2">
    <source>
        <dbReference type="EMBL" id="KAJ5275571.1"/>
    </source>
</evidence>